<gene>
    <name evidence="1" type="ORF">UV68_C0058G0009</name>
</gene>
<protein>
    <submittedName>
        <fullName evidence="1">Uncharacterized protein</fullName>
    </submittedName>
</protein>
<dbReference type="CDD" id="cd00761">
    <property type="entry name" value="Glyco_tranf_GTA_type"/>
    <property type="match status" value="1"/>
</dbReference>
<dbReference type="EMBL" id="LCFK01000058">
    <property type="protein sequence ID" value="KKS91839.1"/>
    <property type="molecule type" value="Genomic_DNA"/>
</dbReference>
<sequence length="645" mass="72319">MGNHTDHELDESQTEQNIRINFSIKDARERVDSVQVLLLNERMKTDEVDLAWTKTKVFLGKYSTVEPRDLAIRLADGKVGEGQMVDEEGMKIIEIQLPNDEIAIAELKSGLGTILETVTEDEKDTKCREIINASCTSTALREGIRGLLDSKPGSQFAQDFESVSGLSNEHGRESTLLAEGIAYAIQGIYAPDVQPLGSLAPVSGEGERADVIVRKKLGETLRPKVKEYLEAGKNLDGGFLSFASEEIMKLGKLPAEATPNIDSKDRTRAEQYWQEKLSGETLISEPQDPKCQISVVVPIFNEEKANVFRQLKSILKQREINSEEFEVIYVVNNSPEAGEEIRNANREILSLPIWKNRPVGIEDNSLSEEERELVEELRNLNLFVIDKSTPGNEIVKCNVAKARNRALAEASKRFDINNKNGIILQTDADTFYDDPTFFNRVIKKFSNNPDLIAIPGGAKLAYVTNEQDPMKREAEIRELNRVVDYMGWESLKQIVLKQPWGLDDMTMWPGNGVYRSFESAVVGGMQDATHMDDNSLGLRLYDLAESHGRSYSYKGANNEFSNKTIIRQKGGITTSLDAIAIPDMLPDPFIDDDSPDKGRLFPIKHLYRKYLNKAAAINMEATTKLQETISSVDIIYEAKPQDHIQ</sequence>
<evidence type="ECO:0000313" key="2">
    <source>
        <dbReference type="Proteomes" id="UP000033980"/>
    </source>
</evidence>
<dbReference type="AlphaFoldDB" id="A0A0G1D2A4"/>
<evidence type="ECO:0000313" key="1">
    <source>
        <dbReference type="EMBL" id="KKS91839.1"/>
    </source>
</evidence>
<dbReference type="Proteomes" id="UP000033980">
    <property type="component" value="Unassembled WGS sequence"/>
</dbReference>
<dbReference type="SUPFAM" id="SSF53448">
    <property type="entry name" value="Nucleotide-diphospho-sugar transferases"/>
    <property type="match status" value="1"/>
</dbReference>
<comment type="caution">
    <text evidence="1">The sequence shown here is derived from an EMBL/GenBank/DDBJ whole genome shotgun (WGS) entry which is preliminary data.</text>
</comment>
<accession>A0A0G1D2A4</accession>
<proteinExistence type="predicted"/>
<dbReference type="InterPro" id="IPR029044">
    <property type="entry name" value="Nucleotide-diphossugar_trans"/>
</dbReference>
<reference evidence="1 2" key="1">
    <citation type="journal article" date="2015" name="Nature">
        <title>rRNA introns, odd ribosomes, and small enigmatic genomes across a large radiation of phyla.</title>
        <authorList>
            <person name="Brown C.T."/>
            <person name="Hug L.A."/>
            <person name="Thomas B.C."/>
            <person name="Sharon I."/>
            <person name="Castelle C.J."/>
            <person name="Singh A."/>
            <person name="Wilkins M.J."/>
            <person name="Williams K.H."/>
            <person name="Banfield J.F."/>
        </authorList>
    </citation>
    <scope>NUCLEOTIDE SEQUENCE [LARGE SCALE GENOMIC DNA]</scope>
</reference>
<organism evidence="1 2">
    <name type="scientific">Candidatus Collierbacteria bacterium GW2011_GWC2_43_12</name>
    <dbReference type="NCBI Taxonomy" id="1618390"/>
    <lineage>
        <taxon>Bacteria</taxon>
        <taxon>Candidatus Collieribacteriota</taxon>
    </lineage>
</organism>
<name>A0A0G1D2A4_9BACT</name>
<dbReference type="Gene3D" id="3.90.550.10">
    <property type="entry name" value="Spore Coat Polysaccharide Biosynthesis Protein SpsA, Chain A"/>
    <property type="match status" value="1"/>
</dbReference>